<dbReference type="InterPro" id="IPR051330">
    <property type="entry name" value="Phosphatase_reg/MetRdx"/>
</dbReference>
<sequence length="284" mass="32686">MTTKEDTSAPLTAPLTDRIDSGEHKLFDGPEGKGIEIGGWRFCTTKGHILKADHVDEWQERLHTKNLPEMVFGSNSLSIRHVSGFEMNFNAFDALSLVDPKKVLPKVHASSKWIASKTDNQLDGMEVYQYDWSYTSHYKGSIRSPLEAEKVRIAPSTQDRIDIERLKKPDPILFFDEVHLYEDELDDNGISIMTRVMPTCFLILLRFWLRIDQVLFHLMDTRIYHQFGTSFLVRESQLRESPYQSLAKMMPVDKHKEFTDPNAVSAMLSLRSSLVERIDFNTSS</sequence>
<dbReference type="InterPro" id="IPR007303">
    <property type="entry name" value="TIP41-like"/>
</dbReference>
<evidence type="ECO:0000256" key="1">
    <source>
        <dbReference type="ARBA" id="ARBA00006658"/>
    </source>
</evidence>
<dbReference type="Pfam" id="PF04176">
    <property type="entry name" value="TIP41"/>
    <property type="match status" value="1"/>
</dbReference>
<gene>
    <name evidence="2" type="ORF">PROFUN_01934</name>
</gene>
<organism evidence="2 3">
    <name type="scientific">Planoprotostelium fungivorum</name>
    <dbReference type="NCBI Taxonomy" id="1890364"/>
    <lineage>
        <taxon>Eukaryota</taxon>
        <taxon>Amoebozoa</taxon>
        <taxon>Evosea</taxon>
        <taxon>Variosea</taxon>
        <taxon>Cavosteliida</taxon>
        <taxon>Cavosteliaceae</taxon>
        <taxon>Planoprotostelium</taxon>
    </lineage>
</organism>
<accession>A0A2P6NZ37</accession>
<proteinExistence type="inferred from homology"/>
<dbReference type="AlphaFoldDB" id="A0A2P6NZ37"/>
<dbReference type="GO" id="GO:0005829">
    <property type="term" value="C:cytosol"/>
    <property type="evidence" value="ECO:0007669"/>
    <property type="project" value="TreeGrafter"/>
</dbReference>
<dbReference type="PANTHER" id="PTHR21021:SF16">
    <property type="entry name" value="TIP41-LIKE PROTEIN"/>
    <property type="match status" value="1"/>
</dbReference>
<protein>
    <recommendedName>
        <fullName evidence="4">TIP41-like protein</fullName>
    </recommendedName>
</protein>
<dbReference type="InParanoid" id="A0A2P6NZ37"/>
<evidence type="ECO:0000313" key="3">
    <source>
        <dbReference type="Proteomes" id="UP000241769"/>
    </source>
</evidence>
<dbReference type="Proteomes" id="UP000241769">
    <property type="component" value="Unassembled WGS sequence"/>
</dbReference>
<dbReference type="GO" id="GO:0031929">
    <property type="term" value="P:TOR signaling"/>
    <property type="evidence" value="ECO:0007669"/>
    <property type="project" value="TreeGrafter"/>
</dbReference>
<comment type="caution">
    <text evidence="2">The sequence shown here is derived from an EMBL/GenBank/DDBJ whole genome shotgun (WGS) entry which is preliminary data.</text>
</comment>
<keyword evidence="3" id="KW-1185">Reference proteome</keyword>
<dbReference type="PANTHER" id="PTHR21021">
    <property type="entry name" value="GAF/PUTATIVE CYTOSKELETAL PROTEIN"/>
    <property type="match status" value="1"/>
</dbReference>
<evidence type="ECO:0008006" key="4">
    <source>
        <dbReference type="Google" id="ProtNLM"/>
    </source>
</evidence>
<comment type="similarity">
    <text evidence="1">Belongs to the TIP41 family.</text>
</comment>
<reference evidence="2 3" key="1">
    <citation type="journal article" date="2018" name="Genome Biol. Evol.">
        <title>Multiple Roots of Fruiting Body Formation in Amoebozoa.</title>
        <authorList>
            <person name="Hillmann F."/>
            <person name="Forbes G."/>
            <person name="Novohradska S."/>
            <person name="Ferling I."/>
            <person name="Riege K."/>
            <person name="Groth M."/>
            <person name="Westermann M."/>
            <person name="Marz M."/>
            <person name="Spaller T."/>
            <person name="Winckler T."/>
            <person name="Schaap P."/>
            <person name="Glockner G."/>
        </authorList>
    </citation>
    <scope>NUCLEOTIDE SEQUENCE [LARGE SCALE GENOMIC DNA]</scope>
    <source>
        <strain evidence="2 3">Jena</strain>
    </source>
</reference>
<dbReference type="EMBL" id="MDYQ01000005">
    <property type="protein sequence ID" value="PRP89214.1"/>
    <property type="molecule type" value="Genomic_DNA"/>
</dbReference>
<name>A0A2P6NZ37_9EUKA</name>
<evidence type="ECO:0000313" key="2">
    <source>
        <dbReference type="EMBL" id="PRP89214.1"/>
    </source>
</evidence>
<dbReference type="FunCoup" id="A0A2P6NZ37">
    <property type="interactions" value="626"/>
</dbReference>
<dbReference type="OrthoDB" id="10253878at2759"/>
<dbReference type="STRING" id="1890364.A0A2P6NZ37"/>